<dbReference type="InterPro" id="IPR045089">
    <property type="entry name" value="PGGT1B-like"/>
</dbReference>
<keyword evidence="7" id="KW-0862">Zinc</keyword>
<dbReference type="PANTHER" id="PTHR11774:SF6">
    <property type="entry name" value="PROTEIN FARNESYLTRANSFERASE SUBUNIT BETA"/>
    <property type="match status" value="1"/>
</dbReference>
<evidence type="ECO:0000259" key="8">
    <source>
        <dbReference type="Pfam" id="PF00432"/>
    </source>
</evidence>
<protein>
    <recommendedName>
        <fullName evidence="8">Prenyltransferase alpha-alpha toroid domain-containing protein</fullName>
    </recommendedName>
</protein>
<comment type="similarity">
    <text evidence="2">Belongs to the protein prenyltransferase subunit beta family.</text>
</comment>
<keyword evidence="6" id="KW-0677">Repeat</keyword>
<evidence type="ECO:0000256" key="5">
    <source>
        <dbReference type="ARBA" id="ARBA00022723"/>
    </source>
</evidence>
<comment type="cofactor">
    <cofactor evidence="1">
        <name>Zn(2+)</name>
        <dbReference type="ChEBI" id="CHEBI:29105"/>
    </cofactor>
</comment>
<dbReference type="GO" id="GO:0004660">
    <property type="term" value="F:protein farnesyltransferase activity"/>
    <property type="evidence" value="ECO:0007669"/>
    <property type="project" value="TreeGrafter"/>
</dbReference>
<accession>A0A7S1DBW7</accession>
<dbReference type="AlphaFoldDB" id="A0A7S1DBW7"/>
<evidence type="ECO:0000256" key="3">
    <source>
        <dbReference type="ARBA" id="ARBA00022602"/>
    </source>
</evidence>
<gene>
    <name evidence="9" type="ORF">CTEN0397_LOCUS14499</name>
</gene>
<dbReference type="GO" id="GO:0046872">
    <property type="term" value="F:metal ion binding"/>
    <property type="evidence" value="ECO:0007669"/>
    <property type="project" value="UniProtKB-KW"/>
</dbReference>
<reference evidence="9" key="1">
    <citation type="submission" date="2021-01" db="EMBL/GenBank/DDBJ databases">
        <authorList>
            <person name="Corre E."/>
            <person name="Pelletier E."/>
            <person name="Niang G."/>
            <person name="Scheremetjew M."/>
            <person name="Finn R."/>
            <person name="Kale V."/>
            <person name="Holt S."/>
            <person name="Cochrane G."/>
            <person name="Meng A."/>
            <person name="Brown T."/>
            <person name="Cohen L."/>
        </authorList>
    </citation>
    <scope>NUCLEOTIDE SEQUENCE</scope>
    <source>
        <strain evidence="9">ECT3854</strain>
    </source>
</reference>
<dbReference type="EMBL" id="HBFW01022483">
    <property type="protein sequence ID" value="CAD8943431.1"/>
    <property type="molecule type" value="Transcribed_RNA"/>
</dbReference>
<evidence type="ECO:0000256" key="6">
    <source>
        <dbReference type="ARBA" id="ARBA00022737"/>
    </source>
</evidence>
<keyword evidence="4" id="KW-0808">Transferase</keyword>
<dbReference type="Pfam" id="PF00432">
    <property type="entry name" value="Prenyltrans"/>
    <property type="match status" value="1"/>
</dbReference>
<evidence type="ECO:0000256" key="1">
    <source>
        <dbReference type="ARBA" id="ARBA00001947"/>
    </source>
</evidence>
<evidence type="ECO:0000313" key="9">
    <source>
        <dbReference type="EMBL" id="CAD8943431.1"/>
    </source>
</evidence>
<evidence type="ECO:0000256" key="2">
    <source>
        <dbReference type="ARBA" id="ARBA00010497"/>
    </source>
</evidence>
<evidence type="ECO:0000256" key="7">
    <source>
        <dbReference type="ARBA" id="ARBA00022833"/>
    </source>
</evidence>
<dbReference type="SUPFAM" id="SSF48239">
    <property type="entry name" value="Terpenoid cyclases/Protein prenyltransferases"/>
    <property type="match status" value="1"/>
</dbReference>
<evidence type="ECO:0000256" key="4">
    <source>
        <dbReference type="ARBA" id="ARBA00022679"/>
    </source>
</evidence>
<feature type="domain" description="Prenyltransferase alpha-alpha toroid" evidence="8">
    <location>
        <begin position="1"/>
        <end position="182"/>
    </location>
</feature>
<name>A0A7S1DBW7_CYCTE</name>
<keyword evidence="5" id="KW-0479">Metal-binding</keyword>
<dbReference type="PANTHER" id="PTHR11774">
    <property type="entry name" value="GERANYLGERANYL TRANSFERASE TYPE BETA SUBUNIT"/>
    <property type="match status" value="1"/>
</dbReference>
<sequence length="195" mass="21921">MEGGFGGEPWSEAHGGYTFCAVAALQLMNQLEAVDIPALRGWLVRRQMSYEGGFQGRSNKLVDGCYSFWQGGALAILSSLYNKSKIPTTTDPWLHMHDDDNNDTTNNTSPFLLFQEEFLQRYILLCAQDINGGLRDKPSKTRDFYHSCYNLSGLSVSQHCGKLRYGHSTESSVAATHPVYNIRRDRVDAMLRESL</sequence>
<keyword evidence="3" id="KW-0637">Prenyltransferase</keyword>
<proteinExistence type="inferred from homology"/>
<dbReference type="InterPro" id="IPR008930">
    <property type="entry name" value="Terpenoid_cyclase/PrenylTrfase"/>
</dbReference>
<dbReference type="GO" id="GO:0005965">
    <property type="term" value="C:protein farnesyltransferase complex"/>
    <property type="evidence" value="ECO:0007669"/>
    <property type="project" value="TreeGrafter"/>
</dbReference>
<dbReference type="Gene3D" id="1.50.10.20">
    <property type="match status" value="1"/>
</dbReference>
<dbReference type="InterPro" id="IPR001330">
    <property type="entry name" value="Prenyltrans"/>
</dbReference>
<organism evidence="9">
    <name type="scientific">Cyclophora tenuis</name>
    <name type="common">Marine diatom</name>
    <dbReference type="NCBI Taxonomy" id="216820"/>
    <lineage>
        <taxon>Eukaryota</taxon>
        <taxon>Sar</taxon>
        <taxon>Stramenopiles</taxon>
        <taxon>Ochrophyta</taxon>
        <taxon>Bacillariophyta</taxon>
        <taxon>Fragilariophyceae</taxon>
        <taxon>Fragilariophycidae</taxon>
        <taxon>Cyclophorales</taxon>
        <taxon>Cyclophoraceae</taxon>
        <taxon>Cyclophora</taxon>
    </lineage>
</organism>